<comment type="caution">
    <text evidence="2">The sequence shown here is derived from an EMBL/GenBank/DDBJ whole genome shotgun (WGS) entry which is preliminary data.</text>
</comment>
<dbReference type="Gene3D" id="1.20.120.450">
    <property type="entry name" value="dinb family like domain"/>
    <property type="match status" value="1"/>
</dbReference>
<dbReference type="InterPro" id="IPR024775">
    <property type="entry name" value="DinB-like"/>
</dbReference>
<dbReference type="SUPFAM" id="SSF109854">
    <property type="entry name" value="DinB/YfiT-like putative metalloenzymes"/>
    <property type="match status" value="1"/>
</dbReference>
<name>A0A4R0MJ99_9SPHI</name>
<protein>
    <submittedName>
        <fullName evidence="2">DinB family protein</fullName>
    </submittedName>
</protein>
<evidence type="ECO:0000313" key="3">
    <source>
        <dbReference type="Proteomes" id="UP000291117"/>
    </source>
</evidence>
<dbReference type="Proteomes" id="UP000291117">
    <property type="component" value="Unassembled WGS sequence"/>
</dbReference>
<dbReference type="AlphaFoldDB" id="A0A4R0MJ99"/>
<dbReference type="Pfam" id="PF12867">
    <property type="entry name" value="DinB_2"/>
    <property type="match status" value="1"/>
</dbReference>
<dbReference type="RefSeq" id="WP_131612229.1">
    <property type="nucleotide sequence ID" value="NZ_SJSM01000028.1"/>
</dbReference>
<gene>
    <name evidence="2" type="ORF">EZ444_24225</name>
</gene>
<keyword evidence="3" id="KW-1185">Reference proteome</keyword>
<sequence>MNRPQTHEYPVWAEQYISLVEGDVFELLKRQAAEFPDFVNDLVEKADYAYAPGKWTIKEIIGHIIDTERILVYRLTCFARGENHALPGFEEDDYVAQAHFKDRSLLSLSEEFSLLRRANMYLFNSLIEKELNRSGTASERQITVRALLYVIPGHVIHHIQTIKSRYL</sequence>
<evidence type="ECO:0000313" key="2">
    <source>
        <dbReference type="EMBL" id="TCC86297.1"/>
    </source>
</evidence>
<evidence type="ECO:0000259" key="1">
    <source>
        <dbReference type="Pfam" id="PF12867"/>
    </source>
</evidence>
<dbReference type="OrthoDB" id="9793216at2"/>
<organism evidence="2 3">
    <name type="scientific">Pedobacter hiemivivus</name>
    <dbReference type="NCBI Taxonomy" id="2530454"/>
    <lineage>
        <taxon>Bacteria</taxon>
        <taxon>Pseudomonadati</taxon>
        <taxon>Bacteroidota</taxon>
        <taxon>Sphingobacteriia</taxon>
        <taxon>Sphingobacteriales</taxon>
        <taxon>Sphingobacteriaceae</taxon>
        <taxon>Pedobacter</taxon>
    </lineage>
</organism>
<accession>A0A4R0MJ99</accession>
<reference evidence="2 3" key="1">
    <citation type="submission" date="2019-02" db="EMBL/GenBank/DDBJ databases">
        <title>Pedobacter sp. RP-3-8 sp. nov., isolated from Arctic soil.</title>
        <authorList>
            <person name="Dahal R.H."/>
        </authorList>
    </citation>
    <scope>NUCLEOTIDE SEQUENCE [LARGE SCALE GENOMIC DNA]</scope>
    <source>
        <strain evidence="2 3">RP-3-8</strain>
    </source>
</reference>
<feature type="domain" description="DinB-like" evidence="1">
    <location>
        <begin position="28"/>
        <end position="162"/>
    </location>
</feature>
<dbReference type="InterPro" id="IPR034660">
    <property type="entry name" value="DinB/YfiT-like"/>
</dbReference>
<dbReference type="EMBL" id="SJSM01000028">
    <property type="protein sequence ID" value="TCC86297.1"/>
    <property type="molecule type" value="Genomic_DNA"/>
</dbReference>
<proteinExistence type="predicted"/>